<gene>
    <name evidence="2" type="ORF">SAMN05421869_14212</name>
</gene>
<dbReference type="STRING" id="633440.SAMN05421869_14212"/>
<dbReference type="EMBL" id="FNDJ01000042">
    <property type="protein sequence ID" value="SDM36788.1"/>
    <property type="molecule type" value="Genomic_DNA"/>
</dbReference>
<dbReference type="Proteomes" id="UP000199202">
    <property type="component" value="Unassembled WGS sequence"/>
</dbReference>
<evidence type="ECO:0000313" key="2">
    <source>
        <dbReference type="EMBL" id="SDM36788.1"/>
    </source>
</evidence>
<dbReference type="AlphaFoldDB" id="A0A1G9SMW6"/>
<organism evidence="2 3">
    <name type="scientific">Nonomuraea jiangxiensis</name>
    <dbReference type="NCBI Taxonomy" id="633440"/>
    <lineage>
        <taxon>Bacteria</taxon>
        <taxon>Bacillati</taxon>
        <taxon>Actinomycetota</taxon>
        <taxon>Actinomycetes</taxon>
        <taxon>Streptosporangiales</taxon>
        <taxon>Streptosporangiaceae</taxon>
        <taxon>Nonomuraea</taxon>
    </lineage>
</organism>
<dbReference type="RefSeq" id="WP_281250137.1">
    <property type="nucleotide sequence ID" value="NZ_FNDJ01000042.1"/>
</dbReference>
<evidence type="ECO:0000256" key="1">
    <source>
        <dbReference type="SAM" id="MobiDB-lite"/>
    </source>
</evidence>
<reference evidence="2 3" key="1">
    <citation type="submission" date="2016-10" db="EMBL/GenBank/DDBJ databases">
        <authorList>
            <person name="de Groot N.N."/>
        </authorList>
    </citation>
    <scope>NUCLEOTIDE SEQUENCE [LARGE SCALE GENOMIC DNA]</scope>
    <source>
        <strain evidence="2 3">CGMCC 4.6533</strain>
    </source>
</reference>
<evidence type="ECO:0000313" key="3">
    <source>
        <dbReference type="Proteomes" id="UP000199202"/>
    </source>
</evidence>
<accession>A0A1G9SMW6</accession>
<protein>
    <submittedName>
        <fullName evidence="2">Uncharacterized protein</fullName>
    </submittedName>
</protein>
<keyword evidence="3" id="KW-1185">Reference proteome</keyword>
<name>A0A1G9SMW6_9ACTN</name>
<proteinExistence type="predicted"/>
<sequence>MCDDHLAGALARETGNQDGPEIAARVPWRRRSNLGRIETGVI</sequence>
<feature type="region of interest" description="Disordered" evidence="1">
    <location>
        <begin position="1"/>
        <end position="24"/>
    </location>
</feature>